<organism evidence="3 4">
    <name type="scientific">Pelagicoccus mobilis</name>
    <dbReference type="NCBI Taxonomy" id="415221"/>
    <lineage>
        <taxon>Bacteria</taxon>
        <taxon>Pseudomonadati</taxon>
        <taxon>Verrucomicrobiota</taxon>
        <taxon>Opitutia</taxon>
        <taxon>Puniceicoccales</taxon>
        <taxon>Pelagicoccaceae</taxon>
        <taxon>Pelagicoccus</taxon>
    </lineage>
</organism>
<sequence length="153" mass="17080">MLRLLALSYLTLFSSSLSATPLTSLDDTPTRLADQLQSPATLVLIVHEKEELPDAQRLLTLAFAQKHPAVILINLPQGRLHSTAIRRAANSFFQSEFSRSRTYFIEQSDNPYPKSKTLILSPDKPSPHYTSPTYPSQIPKSPSIPLIQPRPSE</sequence>
<dbReference type="EMBL" id="JAENIL010000013">
    <property type="protein sequence ID" value="MBK1876929.1"/>
    <property type="molecule type" value="Genomic_DNA"/>
</dbReference>
<feature type="region of interest" description="Disordered" evidence="1">
    <location>
        <begin position="108"/>
        <end position="153"/>
    </location>
</feature>
<name>A0A934RXA8_9BACT</name>
<gene>
    <name evidence="3" type="ORF">JIN87_08625</name>
</gene>
<dbReference type="RefSeq" id="WP_200355145.1">
    <property type="nucleotide sequence ID" value="NZ_JAENIL010000013.1"/>
</dbReference>
<comment type="caution">
    <text evidence="3">The sequence shown here is derived from an EMBL/GenBank/DDBJ whole genome shotgun (WGS) entry which is preliminary data.</text>
</comment>
<keyword evidence="2" id="KW-0732">Signal</keyword>
<evidence type="ECO:0000313" key="3">
    <source>
        <dbReference type="EMBL" id="MBK1876929.1"/>
    </source>
</evidence>
<feature type="chain" id="PRO_5037266580" description="DUF4347 domain-containing protein" evidence="2">
    <location>
        <begin position="20"/>
        <end position="153"/>
    </location>
</feature>
<dbReference type="AlphaFoldDB" id="A0A934RXA8"/>
<proteinExistence type="predicted"/>
<evidence type="ECO:0000256" key="1">
    <source>
        <dbReference type="SAM" id="MobiDB-lite"/>
    </source>
</evidence>
<feature type="signal peptide" evidence="2">
    <location>
        <begin position="1"/>
        <end position="19"/>
    </location>
</feature>
<keyword evidence="4" id="KW-1185">Reference proteome</keyword>
<evidence type="ECO:0000256" key="2">
    <source>
        <dbReference type="SAM" id="SignalP"/>
    </source>
</evidence>
<feature type="compositionally biased region" description="Low complexity" evidence="1">
    <location>
        <begin position="127"/>
        <end position="136"/>
    </location>
</feature>
<evidence type="ECO:0008006" key="5">
    <source>
        <dbReference type="Google" id="ProtNLM"/>
    </source>
</evidence>
<dbReference type="Proteomes" id="UP000617628">
    <property type="component" value="Unassembled WGS sequence"/>
</dbReference>
<evidence type="ECO:0000313" key="4">
    <source>
        <dbReference type="Proteomes" id="UP000617628"/>
    </source>
</evidence>
<reference evidence="3" key="1">
    <citation type="submission" date="2021-01" db="EMBL/GenBank/DDBJ databases">
        <title>Modified the classification status of verrucomicrobia.</title>
        <authorList>
            <person name="Feng X."/>
        </authorList>
    </citation>
    <scope>NUCLEOTIDE SEQUENCE</scope>
    <source>
        <strain evidence="3">KCTC 13126</strain>
    </source>
</reference>
<protein>
    <recommendedName>
        <fullName evidence="5">DUF4347 domain-containing protein</fullName>
    </recommendedName>
</protein>
<accession>A0A934RXA8</accession>